<dbReference type="Gene3D" id="3.90.79.10">
    <property type="entry name" value="Nucleoside Triphosphate Pyrophosphohydrolase"/>
    <property type="match status" value="1"/>
</dbReference>
<gene>
    <name evidence="2" type="ORF">H9657_16895</name>
</gene>
<sequence>MIEAVTGFVGPLLLGVIATMLVEAATGRTLGVLVRQRFRRRARRRLERLGTHGDLIRRADECLYTIEFVPDGWRHDDLQVKHRPRELSRALTRADPRHLPTSASGLLAKIEAERERLAGPDADGWNGDSLGVEAIRMSRVGTEERPNLVLTLVPSDFAAAQVCSALWQERFDADGTEPPAGLDLDRPVPGMVHAVGLNATVVTDDDQLILVRRSSRASSGRSGWHISVNEGMQDRDRDARNALDPHLGLVRGVAEELGVDIDTENVRFHTAMWDLRRYQFGLLGHVDLEGSGITAADIVLARRHGLAQDKFENSRLVVIPWTLDSVAKVLAEDDWVAHGWLNLVHSAISTFGARAEQMYELLGQEAPRRRSRR</sequence>
<evidence type="ECO:0008006" key="4">
    <source>
        <dbReference type="Google" id="ProtNLM"/>
    </source>
</evidence>
<protein>
    <recommendedName>
        <fullName evidence="4">Nudix hydrolase domain-containing protein</fullName>
    </recommendedName>
</protein>
<name>A0ABR8QHW7_9CELL</name>
<evidence type="ECO:0000313" key="3">
    <source>
        <dbReference type="Proteomes" id="UP000604241"/>
    </source>
</evidence>
<evidence type="ECO:0000256" key="1">
    <source>
        <dbReference type="SAM" id="Phobius"/>
    </source>
</evidence>
<keyword evidence="1" id="KW-0812">Transmembrane</keyword>
<dbReference type="Proteomes" id="UP000604241">
    <property type="component" value="Unassembled WGS sequence"/>
</dbReference>
<feature type="transmembrane region" description="Helical" evidence="1">
    <location>
        <begin position="12"/>
        <end position="34"/>
    </location>
</feature>
<evidence type="ECO:0000313" key="2">
    <source>
        <dbReference type="EMBL" id="MBD7919951.1"/>
    </source>
</evidence>
<keyword evidence="1" id="KW-0472">Membrane</keyword>
<keyword evidence="3" id="KW-1185">Reference proteome</keyword>
<proteinExistence type="predicted"/>
<organism evidence="2 3">
    <name type="scientific">Cellulomonas avistercoris</name>
    <dbReference type="NCBI Taxonomy" id="2762242"/>
    <lineage>
        <taxon>Bacteria</taxon>
        <taxon>Bacillati</taxon>
        <taxon>Actinomycetota</taxon>
        <taxon>Actinomycetes</taxon>
        <taxon>Micrococcales</taxon>
        <taxon>Cellulomonadaceae</taxon>
        <taxon>Cellulomonas</taxon>
    </lineage>
</organism>
<comment type="caution">
    <text evidence="2">The sequence shown here is derived from an EMBL/GenBank/DDBJ whole genome shotgun (WGS) entry which is preliminary data.</text>
</comment>
<accession>A0ABR8QHW7</accession>
<keyword evidence="1" id="KW-1133">Transmembrane helix</keyword>
<reference evidence="2 3" key="1">
    <citation type="submission" date="2020-08" db="EMBL/GenBank/DDBJ databases">
        <title>A Genomic Blueprint of the Chicken Gut Microbiome.</title>
        <authorList>
            <person name="Gilroy R."/>
            <person name="Ravi A."/>
            <person name="Getino M."/>
            <person name="Pursley I."/>
            <person name="Horton D.L."/>
            <person name="Alikhan N.-F."/>
            <person name="Baker D."/>
            <person name="Gharbi K."/>
            <person name="Hall N."/>
            <person name="Watson M."/>
            <person name="Adriaenssens E.M."/>
            <person name="Foster-Nyarko E."/>
            <person name="Jarju S."/>
            <person name="Secka A."/>
            <person name="Antonio M."/>
            <person name="Oren A."/>
            <person name="Chaudhuri R."/>
            <person name="La Ragione R.M."/>
            <person name="Hildebrand F."/>
            <person name="Pallen M.J."/>
        </authorList>
    </citation>
    <scope>NUCLEOTIDE SEQUENCE [LARGE SCALE GENOMIC DNA]</scope>
    <source>
        <strain evidence="2 3">Sa3CUA2</strain>
    </source>
</reference>
<dbReference type="RefSeq" id="WP_191784600.1">
    <property type="nucleotide sequence ID" value="NZ_JACSQV010000018.1"/>
</dbReference>
<dbReference type="EMBL" id="JACSQV010000018">
    <property type="protein sequence ID" value="MBD7919951.1"/>
    <property type="molecule type" value="Genomic_DNA"/>
</dbReference>